<feature type="transmembrane region" description="Helical" evidence="2">
    <location>
        <begin position="133"/>
        <end position="152"/>
    </location>
</feature>
<feature type="transmembrane region" description="Helical" evidence="2">
    <location>
        <begin position="103"/>
        <end position="121"/>
    </location>
</feature>
<comment type="caution">
    <text evidence="3">The sequence shown here is derived from an EMBL/GenBank/DDBJ whole genome shotgun (WGS) entry which is preliminary data.</text>
</comment>
<evidence type="ECO:0008006" key="5">
    <source>
        <dbReference type="Google" id="ProtNLM"/>
    </source>
</evidence>
<evidence type="ECO:0000313" key="4">
    <source>
        <dbReference type="Proteomes" id="UP001265700"/>
    </source>
</evidence>
<feature type="transmembrane region" description="Helical" evidence="2">
    <location>
        <begin position="377"/>
        <end position="393"/>
    </location>
</feature>
<name>A0ABU1WTR9_9BURK</name>
<sequence>MPLTIDGGTAEEHPKRIEEAQARTPAWLRFLLLGSVAMASIATLRWLLKYSHFGMDIQDESFYLLWMANPYLYDASVSQFGYLYNPLYRLLDGNVAALRQANVLITFGLAVVAGGAVLGMVEPSRRLSLVPRTLLALGLGCAALALFSTWLVTPSYNSLNFQALQVATAGLAWSCSDRASTRFYGHVWVGMGGWLAFMAKPSTAVVLAVFVLLFWLLARKLSLRGLLVSIAAAALLLMGGAWWIDGSVSGFVHRFSAGLEMSRLMGAGHTASNMFRLDGFKLPAREQNIFLLIGALTFASTTLLHCKRNIARLPGVAMVGGMGLFVILSSAGINSTDLKLGRFHNMLFLCVPIGALCAAVACWMLRRGGPIQTPPHVLLPVLAFPLLTYAFSFGTNGNYWLVSGFAAFFWILPVLVLAPAIENRDPMLSLAPLVLAAQVVTVLVLGNGMERPYRQMQPLRLNDQAVDFGKPDSTLMLSRPSADYIDAATRAAKAAGLQPGTPLIDMSGQSPGIVYALQAESPGLAWLIGGLPGSARLVTFALGSVPCERLAMAWVLADPGAPRNLPGEVLAAFGADLAGDYHEAGAWMTPPGPARNLEPRRQTLLKPARDPLQAQQACESVRNEGVR</sequence>
<dbReference type="EMBL" id="JAVDWU010000012">
    <property type="protein sequence ID" value="MDR7152549.1"/>
    <property type="molecule type" value="Genomic_DNA"/>
</dbReference>
<evidence type="ECO:0000313" key="3">
    <source>
        <dbReference type="EMBL" id="MDR7152549.1"/>
    </source>
</evidence>
<keyword evidence="2" id="KW-0812">Transmembrane</keyword>
<feature type="transmembrane region" description="Helical" evidence="2">
    <location>
        <begin position="26"/>
        <end position="48"/>
    </location>
</feature>
<keyword evidence="4" id="KW-1185">Reference proteome</keyword>
<reference evidence="3 4" key="1">
    <citation type="submission" date="2023-07" db="EMBL/GenBank/DDBJ databases">
        <title>Sorghum-associated microbial communities from plants grown in Nebraska, USA.</title>
        <authorList>
            <person name="Schachtman D."/>
        </authorList>
    </citation>
    <scope>NUCLEOTIDE SEQUENCE [LARGE SCALE GENOMIC DNA]</scope>
    <source>
        <strain evidence="3 4">4249</strain>
    </source>
</reference>
<gene>
    <name evidence="3" type="ORF">J2W49_004527</name>
</gene>
<dbReference type="Proteomes" id="UP001265700">
    <property type="component" value="Unassembled WGS sequence"/>
</dbReference>
<feature type="transmembrane region" description="Helical" evidence="2">
    <location>
        <begin position="225"/>
        <end position="244"/>
    </location>
</feature>
<feature type="transmembrane region" description="Helical" evidence="2">
    <location>
        <begin position="313"/>
        <end position="333"/>
    </location>
</feature>
<feature type="transmembrane region" description="Helical" evidence="2">
    <location>
        <begin position="399"/>
        <end position="418"/>
    </location>
</feature>
<feature type="transmembrane region" description="Helical" evidence="2">
    <location>
        <begin position="289"/>
        <end position="306"/>
    </location>
</feature>
<protein>
    <recommendedName>
        <fullName evidence="5">Glycosyltransferase RgtA/B/C/D-like domain-containing protein</fullName>
    </recommendedName>
</protein>
<keyword evidence="2" id="KW-0472">Membrane</keyword>
<feature type="region of interest" description="Disordered" evidence="1">
    <location>
        <begin position="608"/>
        <end position="627"/>
    </location>
</feature>
<feature type="transmembrane region" description="Helical" evidence="2">
    <location>
        <begin position="60"/>
        <end position="83"/>
    </location>
</feature>
<accession>A0ABU1WTR9</accession>
<evidence type="ECO:0000256" key="2">
    <source>
        <dbReference type="SAM" id="Phobius"/>
    </source>
</evidence>
<dbReference type="RefSeq" id="WP_310321412.1">
    <property type="nucleotide sequence ID" value="NZ_JAVDWU010000012.1"/>
</dbReference>
<feature type="transmembrane region" description="Helical" evidence="2">
    <location>
        <begin position="345"/>
        <end position="365"/>
    </location>
</feature>
<proteinExistence type="predicted"/>
<feature type="transmembrane region" description="Helical" evidence="2">
    <location>
        <begin position="430"/>
        <end position="449"/>
    </location>
</feature>
<evidence type="ECO:0000256" key="1">
    <source>
        <dbReference type="SAM" id="MobiDB-lite"/>
    </source>
</evidence>
<feature type="transmembrane region" description="Helical" evidence="2">
    <location>
        <begin position="194"/>
        <end position="218"/>
    </location>
</feature>
<keyword evidence="2" id="KW-1133">Transmembrane helix</keyword>
<organism evidence="3 4">
    <name type="scientific">Hydrogenophaga palleronii</name>
    <dbReference type="NCBI Taxonomy" id="65655"/>
    <lineage>
        <taxon>Bacteria</taxon>
        <taxon>Pseudomonadati</taxon>
        <taxon>Pseudomonadota</taxon>
        <taxon>Betaproteobacteria</taxon>
        <taxon>Burkholderiales</taxon>
        <taxon>Comamonadaceae</taxon>
        <taxon>Hydrogenophaga</taxon>
    </lineage>
</organism>